<dbReference type="InterPro" id="IPR042100">
    <property type="entry name" value="Bug_dom1"/>
</dbReference>
<organism evidence="2 3">
    <name type="scientific">Muricoccus vinaceus</name>
    <dbReference type="NCBI Taxonomy" id="424704"/>
    <lineage>
        <taxon>Bacteria</taxon>
        <taxon>Pseudomonadati</taxon>
        <taxon>Pseudomonadota</taxon>
        <taxon>Alphaproteobacteria</taxon>
        <taxon>Acetobacterales</taxon>
        <taxon>Roseomonadaceae</taxon>
        <taxon>Muricoccus</taxon>
    </lineage>
</organism>
<dbReference type="Gene3D" id="3.40.190.150">
    <property type="entry name" value="Bordetella uptake gene, domain 1"/>
    <property type="match status" value="1"/>
</dbReference>
<dbReference type="EMBL" id="JBHLVZ010000033">
    <property type="protein sequence ID" value="MFC0386420.1"/>
    <property type="molecule type" value="Genomic_DNA"/>
</dbReference>
<keyword evidence="3" id="KW-1185">Reference proteome</keyword>
<dbReference type="PANTHER" id="PTHR42928:SF5">
    <property type="entry name" value="BLR1237 PROTEIN"/>
    <property type="match status" value="1"/>
</dbReference>
<comment type="similarity">
    <text evidence="1">Belongs to the UPF0065 (bug) family.</text>
</comment>
<reference evidence="2 3" key="1">
    <citation type="submission" date="2024-09" db="EMBL/GenBank/DDBJ databases">
        <authorList>
            <person name="Sun Q."/>
            <person name="Mori K."/>
        </authorList>
    </citation>
    <scope>NUCLEOTIDE SEQUENCE [LARGE SCALE GENOMIC DNA]</scope>
    <source>
        <strain evidence="2 3">CCM 7468</strain>
    </source>
</reference>
<gene>
    <name evidence="2" type="ORF">ACFFIC_12840</name>
</gene>
<dbReference type="Gene3D" id="3.40.190.10">
    <property type="entry name" value="Periplasmic binding protein-like II"/>
    <property type="match status" value="1"/>
</dbReference>
<dbReference type="SUPFAM" id="SSF53850">
    <property type="entry name" value="Periplasmic binding protein-like II"/>
    <property type="match status" value="1"/>
</dbReference>
<dbReference type="CDD" id="cd07012">
    <property type="entry name" value="PBP2_Bug_TTT"/>
    <property type="match status" value="1"/>
</dbReference>
<accession>A0ABV6IS23</accession>
<dbReference type="Proteomes" id="UP001589789">
    <property type="component" value="Unassembled WGS sequence"/>
</dbReference>
<evidence type="ECO:0000256" key="1">
    <source>
        <dbReference type="ARBA" id="ARBA00006987"/>
    </source>
</evidence>
<comment type="caution">
    <text evidence="2">The sequence shown here is derived from an EMBL/GenBank/DDBJ whole genome shotgun (WGS) entry which is preliminary data.</text>
</comment>
<name>A0ABV6IS23_9PROT</name>
<proteinExistence type="inferred from homology"/>
<dbReference type="PIRSF" id="PIRSF017082">
    <property type="entry name" value="YflP"/>
    <property type="match status" value="1"/>
</dbReference>
<dbReference type="InterPro" id="IPR005064">
    <property type="entry name" value="BUG"/>
</dbReference>
<sequence>MHRLQAPRGPAYDAAFSRRAALGLLGGLGLPFAARAAFPDHDIRLLVGFSPGGAVDLVARLVADALRPILGQNVVVENRSGASGLIAAEAAAKSPPDGHTLYVAAMSAFAVLPQLPGQPMPLNMERDLTPVANVAGVLNALVVTPRAPFRTVPELIAFAKANPDKLTYASTGNGTSQHLAGELFSRLAGVRMTHVPYRGGSNAILDITAGRVDMMFGNFPEFIGQIRDGGLRLLAFGSRQASPLFPGTPLVHDAVPGFEVTSWIGLAGPAGLPDAAAAAWNAALGRATASPEFQRRITENGLEVLGQDQAAFRATIVADRQRWGDVIRSAAIRAE</sequence>
<dbReference type="RefSeq" id="WP_377050871.1">
    <property type="nucleotide sequence ID" value="NZ_JBHLVZ010000033.1"/>
</dbReference>
<protein>
    <submittedName>
        <fullName evidence="2">Bug family tripartite tricarboxylate transporter substrate binding protein</fullName>
    </submittedName>
</protein>
<dbReference type="PANTHER" id="PTHR42928">
    <property type="entry name" value="TRICARBOXYLATE-BINDING PROTEIN"/>
    <property type="match status" value="1"/>
</dbReference>
<evidence type="ECO:0000313" key="2">
    <source>
        <dbReference type="EMBL" id="MFC0386420.1"/>
    </source>
</evidence>
<evidence type="ECO:0000313" key="3">
    <source>
        <dbReference type="Proteomes" id="UP001589789"/>
    </source>
</evidence>
<dbReference type="Pfam" id="PF03401">
    <property type="entry name" value="TctC"/>
    <property type="match status" value="1"/>
</dbReference>